<dbReference type="EMBL" id="PYLW01000003">
    <property type="protein sequence ID" value="PSV98603.1"/>
    <property type="molecule type" value="Genomic_DNA"/>
</dbReference>
<evidence type="ECO:0000313" key="3">
    <source>
        <dbReference type="Proteomes" id="UP000241954"/>
    </source>
</evidence>
<comment type="caution">
    <text evidence="2">The sequence shown here is derived from an EMBL/GenBank/DDBJ whole genome shotgun (WGS) entry which is preliminary data.</text>
</comment>
<feature type="transmembrane region" description="Helical" evidence="1">
    <location>
        <begin position="208"/>
        <end position="226"/>
    </location>
</feature>
<keyword evidence="1" id="KW-0472">Membrane</keyword>
<reference evidence="2 3" key="1">
    <citation type="submission" date="2018-01" db="EMBL/GenBank/DDBJ databases">
        <title>Whole genome sequencing of Histamine producing bacteria.</title>
        <authorList>
            <person name="Butler K."/>
        </authorList>
    </citation>
    <scope>NUCLEOTIDE SEQUENCE [LARGE SCALE GENOMIC DNA]</scope>
    <source>
        <strain evidence="2 3">NCIMB 13481</strain>
    </source>
</reference>
<keyword evidence="1" id="KW-0812">Transmembrane</keyword>
<feature type="transmembrane region" description="Helical" evidence="1">
    <location>
        <begin position="175"/>
        <end position="202"/>
    </location>
</feature>
<feature type="transmembrane region" description="Helical" evidence="1">
    <location>
        <begin position="145"/>
        <end position="163"/>
    </location>
</feature>
<organism evidence="2 3">
    <name type="scientific">Photobacterium iliopiscarium</name>
    <dbReference type="NCBI Taxonomy" id="56192"/>
    <lineage>
        <taxon>Bacteria</taxon>
        <taxon>Pseudomonadati</taxon>
        <taxon>Pseudomonadota</taxon>
        <taxon>Gammaproteobacteria</taxon>
        <taxon>Vibrionales</taxon>
        <taxon>Vibrionaceae</taxon>
        <taxon>Photobacterium</taxon>
    </lineage>
</organism>
<sequence>MVIGFFTFILVFLVLCYDLYRFGYKSIINPFFILLSFFFIYMVLPSIFTESINYYYYWSISLDSMLYGRIVNIIVSLIFIFLLFIFPSGNIRLKKKESIKSDCRIVTFFWVLITFYLFFVIYKGVTSGVIENAFEYDSEMAKDPYKVKNLAYLLVSICSYLFFKFRRLFYFSPMILIIIIDFIYGSRTSAFICLVPMIVCLFVEKQKIDFLIVFSVIFLLLIIGVIRSDNIVLDTPWYLNILGEIRETFITLPLYIDNSFFIGNGNFISYLSNFFAGIIYPLRGYFLSSVMSAGTYIYLDVGRGYGLASNFIIESIYYGWFYLLINLSMLIAWCLFVYKIINKLSRVNSIILMSYFIVFIRLTIREGVPYNLSLFCFILLFYWLSISLVLRISCKYKSIL</sequence>
<evidence type="ECO:0000313" key="2">
    <source>
        <dbReference type="EMBL" id="PSV98603.1"/>
    </source>
</evidence>
<evidence type="ECO:0008006" key="4">
    <source>
        <dbReference type="Google" id="ProtNLM"/>
    </source>
</evidence>
<accession>A0A2T3MNU3</accession>
<dbReference type="Proteomes" id="UP000241954">
    <property type="component" value="Unassembled WGS sequence"/>
</dbReference>
<feature type="transmembrane region" description="Helical" evidence="1">
    <location>
        <begin position="31"/>
        <end position="54"/>
    </location>
</feature>
<feature type="transmembrane region" description="Helical" evidence="1">
    <location>
        <begin position="370"/>
        <end position="390"/>
    </location>
</feature>
<dbReference type="AlphaFoldDB" id="A0A2T3MNU3"/>
<feature type="transmembrane region" description="Helical" evidence="1">
    <location>
        <begin position="319"/>
        <end position="338"/>
    </location>
</feature>
<feature type="transmembrane region" description="Helical" evidence="1">
    <location>
        <begin position="66"/>
        <end position="86"/>
    </location>
</feature>
<dbReference type="RefSeq" id="WP_107236791.1">
    <property type="nucleotide sequence ID" value="NZ_PYLW01000003.1"/>
</dbReference>
<gene>
    <name evidence="2" type="ORF">C9I88_04015</name>
</gene>
<protein>
    <recommendedName>
        <fullName evidence="4">Oligosaccharide repeat unit polymerase</fullName>
    </recommendedName>
</protein>
<name>A0A2T3MNU3_9GAMM</name>
<evidence type="ECO:0000256" key="1">
    <source>
        <dbReference type="SAM" id="Phobius"/>
    </source>
</evidence>
<keyword evidence="1" id="KW-1133">Transmembrane helix</keyword>
<feature type="transmembrane region" description="Helical" evidence="1">
    <location>
        <begin position="107"/>
        <end position="125"/>
    </location>
</feature>
<feature type="transmembrane region" description="Helical" evidence="1">
    <location>
        <begin position="6"/>
        <end position="24"/>
    </location>
</feature>
<proteinExistence type="predicted"/>
<feature type="transmembrane region" description="Helical" evidence="1">
    <location>
        <begin position="347"/>
        <end position="364"/>
    </location>
</feature>